<dbReference type="RefSeq" id="WP_206725910.1">
    <property type="nucleotide sequence ID" value="NZ_CP071090.1"/>
</dbReference>
<protein>
    <submittedName>
        <fullName evidence="1">Uncharacterized protein</fullName>
    </submittedName>
</protein>
<organism evidence="1 2">
    <name type="scientific">Pyxidicoccus parkwayensis</name>
    <dbReference type="NCBI Taxonomy" id="2813578"/>
    <lineage>
        <taxon>Bacteria</taxon>
        <taxon>Pseudomonadati</taxon>
        <taxon>Myxococcota</taxon>
        <taxon>Myxococcia</taxon>
        <taxon>Myxococcales</taxon>
        <taxon>Cystobacterineae</taxon>
        <taxon>Myxococcaceae</taxon>
        <taxon>Pyxidicoccus</taxon>
    </lineage>
</organism>
<sequence>MSIALTVLACCSLEVVERPGIGCSKVQAPHVALTARESVTVMRLLHSEQRKRMG</sequence>
<name>A0ABX7NZS7_9BACT</name>
<dbReference type="Proteomes" id="UP000662747">
    <property type="component" value="Chromosome"/>
</dbReference>
<accession>A0ABX7NZS7</accession>
<proteinExistence type="predicted"/>
<reference evidence="1 2" key="1">
    <citation type="submission" date="2021-02" db="EMBL/GenBank/DDBJ databases">
        <title>De Novo genome assembly of isolated myxobacteria.</title>
        <authorList>
            <person name="Stevens D.C."/>
        </authorList>
    </citation>
    <scope>NUCLEOTIDE SEQUENCE [LARGE SCALE GENOMIC DNA]</scope>
    <source>
        <strain evidence="2">SCPEA02</strain>
    </source>
</reference>
<dbReference type="EMBL" id="CP071090">
    <property type="protein sequence ID" value="QSQ24344.1"/>
    <property type="molecule type" value="Genomic_DNA"/>
</dbReference>
<keyword evidence="2" id="KW-1185">Reference proteome</keyword>
<evidence type="ECO:0000313" key="1">
    <source>
        <dbReference type="EMBL" id="QSQ24344.1"/>
    </source>
</evidence>
<evidence type="ECO:0000313" key="2">
    <source>
        <dbReference type="Proteomes" id="UP000662747"/>
    </source>
</evidence>
<gene>
    <name evidence="1" type="ORF">JY651_05105</name>
</gene>